<keyword evidence="6 8" id="KW-0645">Protease</keyword>
<keyword evidence="4 8" id="KW-0031">Aminopeptidase</keyword>
<dbReference type="PIRSF" id="PIRSF006431">
    <property type="entry name" value="Pept_S33"/>
    <property type="match status" value="1"/>
</dbReference>
<evidence type="ECO:0000313" key="12">
    <source>
        <dbReference type="EMBL" id="TDP95656.1"/>
    </source>
</evidence>
<evidence type="ECO:0000256" key="7">
    <source>
        <dbReference type="ARBA" id="ARBA00022801"/>
    </source>
</evidence>
<dbReference type="Proteomes" id="UP000295601">
    <property type="component" value="Unassembled WGS sequence"/>
</dbReference>
<dbReference type="EMBL" id="SNYA01000001">
    <property type="protein sequence ID" value="TDP95656.1"/>
    <property type="molecule type" value="Genomic_DNA"/>
</dbReference>
<protein>
    <recommendedName>
        <fullName evidence="8 10">Proline iminopeptidase</fullName>
        <shortName evidence="8">PIP</shortName>
        <ecNumber evidence="8 10">3.4.11.5</ecNumber>
    </recommendedName>
    <alternativeName>
        <fullName evidence="8">Prolyl aminopeptidase</fullName>
    </alternativeName>
</protein>
<dbReference type="GO" id="GO:0004177">
    <property type="term" value="F:aminopeptidase activity"/>
    <property type="evidence" value="ECO:0007669"/>
    <property type="project" value="UniProtKB-UniRule"/>
</dbReference>
<organism evidence="12 13">
    <name type="scientific">Leucobacter luti</name>
    <dbReference type="NCBI Taxonomy" id="340320"/>
    <lineage>
        <taxon>Bacteria</taxon>
        <taxon>Bacillati</taxon>
        <taxon>Actinomycetota</taxon>
        <taxon>Actinomycetes</taxon>
        <taxon>Micrococcales</taxon>
        <taxon>Microbacteriaceae</taxon>
        <taxon>Leucobacter</taxon>
    </lineage>
</organism>
<evidence type="ECO:0000256" key="5">
    <source>
        <dbReference type="ARBA" id="ARBA00022490"/>
    </source>
</evidence>
<dbReference type="GO" id="GO:0006508">
    <property type="term" value="P:proteolysis"/>
    <property type="evidence" value="ECO:0007669"/>
    <property type="project" value="UniProtKB-KW"/>
</dbReference>
<evidence type="ECO:0000256" key="4">
    <source>
        <dbReference type="ARBA" id="ARBA00022438"/>
    </source>
</evidence>
<evidence type="ECO:0000256" key="3">
    <source>
        <dbReference type="ARBA" id="ARBA00010088"/>
    </source>
</evidence>
<dbReference type="GO" id="GO:0005737">
    <property type="term" value="C:cytoplasm"/>
    <property type="evidence" value="ECO:0007669"/>
    <property type="project" value="UniProtKB-SubCell"/>
</dbReference>
<comment type="catalytic activity">
    <reaction evidence="1 8 10">
        <text>Release of N-terminal proline from a peptide.</text>
        <dbReference type="EC" id="3.4.11.5"/>
    </reaction>
</comment>
<dbReference type="PANTHER" id="PTHR43722">
    <property type="entry name" value="PROLINE IMINOPEPTIDASE"/>
    <property type="match status" value="1"/>
</dbReference>
<dbReference type="EC" id="3.4.11.5" evidence="8 10"/>
<evidence type="ECO:0000256" key="9">
    <source>
        <dbReference type="PIRSR" id="PIRSR006431-1"/>
    </source>
</evidence>
<feature type="active site" description="Nucleophile" evidence="9">
    <location>
        <position position="117"/>
    </location>
</feature>
<dbReference type="Gene3D" id="3.40.50.1820">
    <property type="entry name" value="alpha/beta hydrolase"/>
    <property type="match status" value="1"/>
</dbReference>
<dbReference type="NCBIfam" id="TIGR01249">
    <property type="entry name" value="pro_imino_pep_1"/>
    <property type="match status" value="1"/>
</dbReference>
<dbReference type="InterPro" id="IPR005944">
    <property type="entry name" value="Pro_iminopeptidase"/>
</dbReference>
<feature type="active site" evidence="9">
    <location>
        <position position="274"/>
    </location>
</feature>
<accession>A0A4R6S9P7</accession>
<sequence>MALRTLYPPIAPLAHGLLAVGDGHEIYWETCGNPEGKPVVFLHGGPGGGCSPDHRRFFDPERYRIVLFDQRGCGRSTPHASAADADLSTNTTWHLVADIERLREHLGIDRWQVFGGSWGSTLALAYAQTHAERVTELVLRGIFTLRRSEIDWFYQDGASHLFPDAWDEYLAVIPENERGNCLAAYHRKLTDPDPAVHTPAGVAWTVWENSTIRLIPDPVSIEAARENTAAAVAFARIENHFFSHAGWLEEGQLIRDAAATLVGIPGTIVQGRYDVCTPARTAWDLHRTWPEAEFELVQDAGHAASEPGIVDALIRATDRFASTGAAAAPNGN</sequence>
<evidence type="ECO:0000259" key="11">
    <source>
        <dbReference type="Pfam" id="PF00561"/>
    </source>
</evidence>
<name>A0A4R6S9P7_9MICO</name>
<keyword evidence="13" id="KW-1185">Reference proteome</keyword>
<dbReference type="InterPro" id="IPR000073">
    <property type="entry name" value="AB_hydrolase_1"/>
</dbReference>
<dbReference type="AlphaFoldDB" id="A0A4R6S9P7"/>
<keyword evidence="7 8" id="KW-0378">Hydrolase</keyword>
<dbReference type="Pfam" id="PF00561">
    <property type="entry name" value="Abhydrolase_1"/>
    <property type="match status" value="1"/>
</dbReference>
<evidence type="ECO:0000256" key="2">
    <source>
        <dbReference type="ARBA" id="ARBA00004496"/>
    </source>
</evidence>
<dbReference type="PANTHER" id="PTHR43722:SF1">
    <property type="entry name" value="PROLINE IMINOPEPTIDASE"/>
    <property type="match status" value="1"/>
</dbReference>
<feature type="active site" description="Proton donor" evidence="9">
    <location>
        <position position="302"/>
    </location>
</feature>
<comment type="subcellular location">
    <subcellularLocation>
        <location evidence="2 8">Cytoplasm</location>
    </subcellularLocation>
</comment>
<dbReference type="InterPro" id="IPR002410">
    <property type="entry name" value="Peptidase_S33"/>
</dbReference>
<dbReference type="PRINTS" id="PR00111">
    <property type="entry name" value="ABHYDROLASE"/>
</dbReference>
<evidence type="ECO:0000256" key="10">
    <source>
        <dbReference type="RuleBase" id="RU003421"/>
    </source>
</evidence>
<comment type="caution">
    <text evidence="12">The sequence shown here is derived from an EMBL/GenBank/DDBJ whole genome shotgun (WGS) entry which is preliminary data.</text>
</comment>
<feature type="domain" description="AB hydrolase-1" evidence="11">
    <location>
        <begin position="37"/>
        <end position="305"/>
    </location>
</feature>
<proteinExistence type="inferred from homology"/>
<dbReference type="SUPFAM" id="SSF53474">
    <property type="entry name" value="alpha/beta-Hydrolases"/>
    <property type="match status" value="1"/>
</dbReference>
<evidence type="ECO:0000256" key="6">
    <source>
        <dbReference type="ARBA" id="ARBA00022670"/>
    </source>
</evidence>
<comment type="similarity">
    <text evidence="3 8 10">Belongs to the peptidase S33 family.</text>
</comment>
<evidence type="ECO:0000256" key="8">
    <source>
        <dbReference type="PIRNR" id="PIRNR006431"/>
    </source>
</evidence>
<keyword evidence="5 8" id="KW-0963">Cytoplasm</keyword>
<dbReference type="InterPro" id="IPR029058">
    <property type="entry name" value="AB_hydrolase_fold"/>
</dbReference>
<reference evidence="12 13" key="1">
    <citation type="submission" date="2019-03" db="EMBL/GenBank/DDBJ databases">
        <title>Genomic analyses of the natural microbiome of Caenorhabditis elegans.</title>
        <authorList>
            <person name="Samuel B."/>
        </authorList>
    </citation>
    <scope>NUCLEOTIDE SEQUENCE [LARGE SCALE GENOMIC DNA]</scope>
    <source>
        <strain evidence="12 13">JUb18</strain>
    </source>
</reference>
<gene>
    <name evidence="12" type="ORF">EDF62_0349</name>
</gene>
<evidence type="ECO:0000256" key="1">
    <source>
        <dbReference type="ARBA" id="ARBA00001585"/>
    </source>
</evidence>
<dbReference type="PRINTS" id="PR00793">
    <property type="entry name" value="PROAMNOPTASE"/>
</dbReference>
<evidence type="ECO:0000313" key="13">
    <source>
        <dbReference type="Proteomes" id="UP000295601"/>
    </source>
</evidence>